<name>A0A2P7NRQ9_9PROT</name>
<organism evidence="1 2">
    <name type="scientific">Nitrosomonas supralitoralis</name>
    <dbReference type="NCBI Taxonomy" id="2116706"/>
    <lineage>
        <taxon>Bacteria</taxon>
        <taxon>Pseudomonadati</taxon>
        <taxon>Pseudomonadota</taxon>
        <taxon>Betaproteobacteria</taxon>
        <taxon>Nitrosomonadales</taxon>
        <taxon>Nitrosomonadaceae</taxon>
        <taxon>Nitrosomonas</taxon>
    </lineage>
</organism>
<dbReference type="Proteomes" id="UP000241912">
    <property type="component" value="Unassembled WGS sequence"/>
</dbReference>
<dbReference type="EMBL" id="PXXU01000067">
    <property type="protein sequence ID" value="PSJ16153.1"/>
    <property type="molecule type" value="Genomic_DNA"/>
</dbReference>
<dbReference type="RefSeq" id="WP_106708122.1">
    <property type="nucleotide sequence ID" value="NZ_PXXU01000067.1"/>
</dbReference>
<protein>
    <submittedName>
        <fullName evidence="1">Uncharacterized protein</fullName>
    </submittedName>
</protein>
<evidence type="ECO:0000313" key="1">
    <source>
        <dbReference type="EMBL" id="PSJ16153.1"/>
    </source>
</evidence>
<reference evidence="1 2" key="1">
    <citation type="submission" date="2018-03" db="EMBL/GenBank/DDBJ databases">
        <title>Draft genome of Nitrosomonas supralitoralis APG5.</title>
        <authorList>
            <person name="Urakawa H."/>
            <person name="Lopez J.V."/>
        </authorList>
    </citation>
    <scope>NUCLEOTIDE SEQUENCE [LARGE SCALE GENOMIC DNA]</scope>
    <source>
        <strain evidence="1 2">APG5</strain>
    </source>
</reference>
<dbReference type="OrthoDB" id="8548831at2"/>
<dbReference type="AlphaFoldDB" id="A0A2P7NRQ9"/>
<proteinExistence type="predicted"/>
<evidence type="ECO:0000313" key="2">
    <source>
        <dbReference type="Proteomes" id="UP000241912"/>
    </source>
</evidence>
<comment type="caution">
    <text evidence="1">The sequence shown here is derived from an EMBL/GenBank/DDBJ whole genome shotgun (WGS) entry which is preliminary data.</text>
</comment>
<accession>A0A2P7NRQ9</accession>
<sequence length="132" mass="15317">MKTINYLNGIYSVSLNQDEVFMILSGEMPCIVFENDPEIPNDECLWVYYEPKTNDILPPIYPFPCRIISHMRLENQNYVLMLTPDEPDLAIKERIQEFKAGIKRVDEFAGSVALAINKYRSEVPRLCQKKNA</sequence>
<gene>
    <name evidence="1" type="ORF">C7H79_15060</name>
</gene>
<keyword evidence="2" id="KW-1185">Reference proteome</keyword>